<dbReference type="Pfam" id="PF13072">
    <property type="entry name" value="MciZ"/>
    <property type="match status" value="1"/>
</dbReference>
<dbReference type="Proteomes" id="UP000006867">
    <property type="component" value="Chromosome"/>
</dbReference>
<sequence length="40" mass="4737">MRVYRLQNGIVLVGKAREVRAKLRECGQTFRYVRELISRA</sequence>
<organism evidence="1 2">
    <name type="scientific">Bacillus atrophaeus (strain 1942)</name>
    <dbReference type="NCBI Taxonomy" id="720555"/>
    <lineage>
        <taxon>Bacteria</taxon>
        <taxon>Bacillati</taxon>
        <taxon>Bacillota</taxon>
        <taxon>Bacilli</taxon>
        <taxon>Bacillales</taxon>
        <taxon>Bacillaceae</taxon>
        <taxon>Bacillus</taxon>
    </lineage>
</organism>
<keyword evidence="2" id="KW-1185">Reference proteome</keyword>
<evidence type="ECO:0000313" key="1">
    <source>
        <dbReference type="EMBL" id="ADP32952.1"/>
    </source>
</evidence>
<accession>A0ABM5LYM5</accession>
<gene>
    <name evidence="1" type="ordered locus">BATR1942_10095</name>
</gene>
<evidence type="ECO:0000313" key="2">
    <source>
        <dbReference type="Proteomes" id="UP000006867"/>
    </source>
</evidence>
<reference evidence="1 2" key="1">
    <citation type="journal article" date="2011" name="Front. Microbiol.">
        <title>Genomic signatures of strain selection and enhancement in Bacillus atrophaeus var. globigii, a historical biowarfare simulant.</title>
        <authorList>
            <person name="Gibbons H.S."/>
            <person name="Broomall S.M."/>
            <person name="McNew L.A."/>
            <person name="Daligault H."/>
            <person name="Chapman C."/>
            <person name="Bruce D."/>
            <person name="Karavis M."/>
            <person name="Krepps M."/>
            <person name="McGregor P.A."/>
            <person name="Hong C."/>
            <person name="Park K.H."/>
            <person name="Akmal A."/>
            <person name="Feldman A."/>
            <person name="Lin J.S."/>
            <person name="Chang W.E."/>
            <person name="Higgs B.W."/>
            <person name="Demirev P."/>
            <person name="Lindquist J."/>
            <person name="Liem A."/>
            <person name="Fochler E."/>
            <person name="Read T.D."/>
            <person name="Tapia R."/>
            <person name="Johnson S."/>
            <person name="Bishop-Lilly K.A."/>
            <person name="Detter C."/>
            <person name="Han C."/>
            <person name="Sozhamannan S."/>
            <person name="Rosenzweig C.N."/>
            <person name="Skowronski E.W."/>
        </authorList>
    </citation>
    <scope>NUCLEOTIDE SEQUENCE [LARGE SCALE GENOMIC DNA]</scope>
    <source>
        <strain evidence="1 2">1942</strain>
    </source>
</reference>
<dbReference type="RefSeq" id="WP_003325554.1">
    <property type="nucleotide sequence ID" value="NC_014639.1"/>
</dbReference>
<dbReference type="EMBL" id="CP002207">
    <property type="protein sequence ID" value="ADP32952.1"/>
    <property type="molecule type" value="Genomic_DNA"/>
</dbReference>
<dbReference type="GeneID" id="92917592"/>
<proteinExistence type="predicted"/>
<protein>
    <recommendedName>
        <fullName evidence="3">Z-ring formation inhibitor MciZ</fullName>
    </recommendedName>
</protein>
<name>A0ABM5LYM5_BACA1</name>
<dbReference type="InterPro" id="IPR025177">
    <property type="entry name" value="MciZ"/>
</dbReference>
<evidence type="ECO:0008006" key="3">
    <source>
        <dbReference type="Google" id="ProtNLM"/>
    </source>
</evidence>